<name>A0ABU7FN32_9ACTN</name>
<reference evidence="1" key="1">
    <citation type="submission" date="2024-01" db="EMBL/GenBank/DDBJ databases">
        <title>First draft genome sequence data of TA4-1, the type strain of Gram-positive actinobacterium Streptomyces chiangmaiensis.</title>
        <authorList>
            <person name="Yasawong M."/>
            <person name="Nantapong N."/>
        </authorList>
    </citation>
    <scope>NUCLEOTIDE SEQUENCE</scope>
    <source>
        <strain evidence="1">TA4-1</strain>
    </source>
</reference>
<dbReference type="EMBL" id="JAYWVC010000109">
    <property type="protein sequence ID" value="MED7825448.1"/>
    <property type="molecule type" value="Genomic_DNA"/>
</dbReference>
<gene>
    <name evidence="1" type="ORF">VXC91_26545</name>
</gene>
<dbReference type="RefSeq" id="WP_329509859.1">
    <property type="nucleotide sequence ID" value="NZ_BAAAYZ010000056.1"/>
</dbReference>
<evidence type="ECO:0000313" key="2">
    <source>
        <dbReference type="Proteomes" id="UP001333996"/>
    </source>
</evidence>
<evidence type="ECO:0000313" key="1">
    <source>
        <dbReference type="EMBL" id="MED7825448.1"/>
    </source>
</evidence>
<keyword evidence="2" id="KW-1185">Reference proteome</keyword>
<dbReference type="Proteomes" id="UP001333996">
    <property type="component" value="Unassembled WGS sequence"/>
</dbReference>
<organism evidence="1 2">
    <name type="scientific">Streptomyces chiangmaiensis</name>
    <dbReference type="NCBI Taxonomy" id="766497"/>
    <lineage>
        <taxon>Bacteria</taxon>
        <taxon>Bacillati</taxon>
        <taxon>Actinomycetota</taxon>
        <taxon>Actinomycetes</taxon>
        <taxon>Kitasatosporales</taxon>
        <taxon>Streptomycetaceae</taxon>
        <taxon>Streptomyces</taxon>
    </lineage>
</organism>
<comment type="caution">
    <text evidence="1">The sequence shown here is derived from an EMBL/GenBank/DDBJ whole genome shotgun (WGS) entry which is preliminary data.</text>
</comment>
<sequence>MFLILSAVILQDAFLSWGWRVPFLLSIFLIGVGLYAQSRIEETHAAQRCTPSSGRPTRSLSIWP</sequence>
<protein>
    <submittedName>
        <fullName evidence="1">Uncharacterized protein</fullName>
    </submittedName>
</protein>
<accession>A0ABU7FN32</accession>
<proteinExistence type="predicted"/>